<keyword evidence="7 8" id="KW-0694">RNA-binding</keyword>
<feature type="active site" description="Nucleophile" evidence="8 9">
    <location>
        <position position="240"/>
    </location>
</feature>
<keyword evidence="2 8" id="KW-0963">Cytoplasm</keyword>
<keyword evidence="12" id="KW-1185">Reference proteome</keyword>
<evidence type="ECO:0000313" key="11">
    <source>
        <dbReference type="EMBL" id="QVK22921.1"/>
    </source>
</evidence>
<evidence type="ECO:0000256" key="6">
    <source>
        <dbReference type="ARBA" id="ARBA00022691"/>
    </source>
</evidence>
<dbReference type="GO" id="GO:0008168">
    <property type="term" value="F:methyltransferase activity"/>
    <property type="evidence" value="ECO:0007669"/>
    <property type="project" value="UniProtKB-KW"/>
</dbReference>
<evidence type="ECO:0000256" key="5">
    <source>
        <dbReference type="ARBA" id="ARBA00022679"/>
    </source>
</evidence>
<evidence type="ECO:0000256" key="1">
    <source>
        <dbReference type="ARBA" id="ARBA00007494"/>
    </source>
</evidence>
<evidence type="ECO:0000256" key="3">
    <source>
        <dbReference type="ARBA" id="ARBA00022552"/>
    </source>
</evidence>
<protein>
    <recommendedName>
        <fullName evidence="8">Ribosomal RNA small subunit methyltransferase F</fullName>
        <ecNumber evidence="8">2.1.1.178</ecNumber>
    </recommendedName>
    <alternativeName>
        <fullName evidence="8">16S rRNA m5C1407 methyltransferase</fullName>
    </alternativeName>
    <alternativeName>
        <fullName evidence="8">rRNA (cytosine-C(5)-)-methyltransferase RsmF</fullName>
    </alternativeName>
</protein>
<reference evidence="11 12" key="1">
    <citation type="journal article" date="2012" name="Int. J. Syst. Evol. Microbiol.">
        <title>Shewanella dokdonensis sp. nov., isolated from seawater.</title>
        <authorList>
            <person name="Sung H.R."/>
            <person name="Yoon J.H."/>
            <person name="Ghim S.Y."/>
        </authorList>
    </citation>
    <scope>NUCLEOTIDE SEQUENCE [LARGE SCALE GENOMIC DNA]</scope>
    <source>
        <strain evidence="11 12">DSM 23626</strain>
    </source>
</reference>
<dbReference type="Pfam" id="PF17125">
    <property type="entry name" value="Methyltr_RsmF_N"/>
    <property type="match status" value="1"/>
</dbReference>
<dbReference type="PROSITE" id="PS51686">
    <property type="entry name" value="SAM_MT_RSMB_NOP"/>
    <property type="match status" value="1"/>
</dbReference>
<dbReference type="PRINTS" id="PR02008">
    <property type="entry name" value="RCMTFAMILY"/>
</dbReference>
<dbReference type="EC" id="2.1.1.178" evidence="8"/>
<comment type="subcellular location">
    <subcellularLocation>
        <location evidence="8">Cytoplasm</location>
    </subcellularLocation>
</comment>
<feature type="binding site" evidence="8 9">
    <location>
        <begin position="118"/>
        <end position="124"/>
    </location>
    <ligand>
        <name>S-adenosyl-L-methionine</name>
        <dbReference type="ChEBI" id="CHEBI:59789"/>
    </ligand>
</feature>
<evidence type="ECO:0000256" key="9">
    <source>
        <dbReference type="PROSITE-ProRule" id="PRU01023"/>
    </source>
</evidence>
<evidence type="ECO:0000256" key="4">
    <source>
        <dbReference type="ARBA" id="ARBA00022603"/>
    </source>
</evidence>
<dbReference type="InterPro" id="IPR048457">
    <property type="entry name" value="YebU_pre-PUA_dom"/>
</dbReference>
<dbReference type="Pfam" id="PF01189">
    <property type="entry name" value="Methyltr_RsmB-F"/>
    <property type="match status" value="1"/>
</dbReference>
<name>A0ABX8DE46_9GAMM</name>
<keyword evidence="4 8" id="KW-0489">Methyltransferase</keyword>
<gene>
    <name evidence="8 11" type="primary">rsmF</name>
    <name evidence="11" type="ORF">KHX94_17385</name>
</gene>
<dbReference type="Pfam" id="PF21150">
    <property type="entry name" value="YebU_pre-PUA_dom"/>
    <property type="match status" value="1"/>
</dbReference>
<keyword evidence="6 8" id="KW-0949">S-adenosyl-L-methionine</keyword>
<comment type="function">
    <text evidence="8">Specifically methylates the cytosine at position 1407 (m5C1407) of 16S rRNA.</text>
</comment>
<dbReference type="GO" id="GO:0032259">
    <property type="term" value="P:methylation"/>
    <property type="evidence" value="ECO:0007669"/>
    <property type="project" value="UniProtKB-KW"/>
</dbReference>
<feature type="domain" description="SAM-dependent MTase RsmB/NOP-type" evidence="10">
    <location>
        <begin position="25"/>
        <end position="304"/>
    </location>
</feature>
<dbReference type="EMBL" id="CP074572">
    <property type="protein sequence ID" value="QVK22921.1"/>
    <property type="molecule type" value="Genomic_DNA"/>
</dbReference>
<dbReference type="SUPFAM" id="SSF53335">
    <property type="entry name" value="S-adenosyl-L-methionine-dependent methyltransferases"/>
    <property type="match status" value="1"/>
</dbReference>
<evidence type="ECO:0000256" key="2">
    <source>
        <dbReference type="ARBA" id="ARBA00022490"/>
    </source>
</evidence>
<proteinExistence type="inferred from homology"/>
<accession>A0ABX8DE46</accession>
<dbReference type="InterPro" id="IPR018314">
    <property type="entry name" value="RsmB/NOL1/NOP2-like_CS"/>
</dbReference>
<feature type="binding site" evidence="8 9">
    <location>
        <position position="169"/>
    </location>
    <ligand>
        <name>S-adenosyl-L-methionine</name>
        <dbReference type="ChEBI" id="CHEBI:59789"/>
    </ligand>
</feature>
<comment type="similarity">
    <text evidence="1 8 9">Belongs to the class I-like SAM-binding methyltransferase superfamily. RsmB/NOP family.</text>
</comment>
<evidence type="ECO:0000256" key="8">
    <source>
        <dbReference type="HAMAP-Rule" id="MF_01579"/>
    </source>
</evidence>
<evidence type="ECO:0000256" key="7">
    <source>
        <dbReference type="ARBA" id="ARBA00022884"/>
    </source>
</evidence>
<dbReference type="NCBIfam" id="NF008898">
    <property type="entry name" value="PRK11933.1"/>
    <property type="match status" value="1"/>
</dbReference>
<dbReference type="PANTHER" id="PTHR22807:SF30">
    <property type="entry name" value="28S RRNA (CYTOSINE(4447)-C(5))-METHYLTRANSFERASE-RELATED"/>
    <property type="match status" value="1"/>
</dbReference>
<dbReference type="RefSeq" id="WP_213681565.1">
    <property type="nucleotide sequence ID" value="NZ_CP074572.1"/>
</dbReference>
<feature type="binding site" evidence="8 9">
    <location>
        <position position="142"/>
    </location>
    <ligand>
        <name>S-adenosyl-L-methionine</name>
        <dbReference type="ChEBI" id="CHEBI:59789"/>
    </ligand>
</feature>
<evidence type="ECO:0000259" key="10">
    <source>
        <dbReference type="PROSITE" id="PS51686"/>
    </source>
</evidence>
<dbReference type="NCBIfam" id="TIGR00446">
    <property type="entry name" value="nop2p"/>
    <property type="match status" value="1"/>
</dbReference>
<dbReference type="InterPro" id="IPR023545">
    <property type="entry name" value="rRNA_ssu_MeTfrase_F"/>
</dbReference>
<dbReference type="InterPro" id="IPR049560">
    <property type="entry name" value="MeTrfase_RsmB-F_NOP2_cat"/>
</dbReference>
<dbReference type="InterPro" id="IPR011023">
    <property type="entry name" value="Nop2p"/>
</dbReference>
<organism evidence="11 12">
    <name type="scientific">Shewanella dokdonensis</name>
    <dbReference type="NCBI Taxonomy" id="712036"/>
    <lineage>
        <taxon>Bacteria</taxon>
        <taxon>Pseudomonadati</taxon>
        <taxon>Pseudomonadota</taxon>
        <taxon>Gammaproteobacteria</taxon>
        <taxon>Alteromonadales</taxon>
        <taxon>Shewanellaceae</taxon>
        <taxon>Shewanella</taxon>
    </lineage>
</organism>
<keyword evidence="5 8" id="KW-0808">Transferase</keyword>
<dbReference type="PROSITE" id="PS01153">
    <property type="entry name" value="NOL1_NOP2_SUN"/>
    <property type="match status" value="1"/>
</dbReference>
<comment type="catalytic activity">
    <reaction evidence="8">
        <text>cytidine(1407) in 16S rRNA + S-adenosyl-L-methionine = 5-methylcytidine(1407) in 16S rRNA + S-adenosyl-L-homocysteine + H(+)</text>
        <dbReference type="Rhea" id="RHEA:42756"/>
        <dbReference type="Rhea" id="RHEA-COMP:10223"/>
        <dbReference type="Rhea" id="RHEA-COMP:10224"/>
        <dbReference type="ChEBI" id="CHEBI:15378"/>
        <dbReference type="ChEBI" id="CHEBI:57856"/>
        <dbReference type="ChEBI" id="CHEBI:59789"/>
        <dbReference type="ChEBI" id="CHEBI:74483"/>
        <dbReference type="ChEBI" id="CHEBI:82748"/>
        <dbReference type="EC" id="2.1.1.178"/>
    </reaction>
</comment>
<dbReference type="Pfam" id="PF13636">
    <property type="entry name" value="Methyltranf_PUA"/>
    <property type="match status" value="1"/>
</dbReference>
<dbReference type="HAMAP" id="MF_01579">
    <property type="entry name" value="16SrRNA_methyltr_F"/>
    <property type="match status" value="1"/>
</dbReference>
<dbReference type="Gene3D" id="3.40.50.150">
    <property type="entry name" value="Vaccinia Virus protein VP39"/>
    <property type="match status" value="1"/>
</dbReference>
<dbReference type="InterPro" id="IPR023267">
    <property type="entry name" value="RCMT"/>
</dbReference>
<dbReference type="InterPro" id="IPR001678">
    <property type="entry name" value="MeTrfase_RsmB-F_NOP2_dom"/>
</dbReference>
<dbReference type="InterPro" id="IPR029063">
    <property type="entry name" value="SAM-dependent_MTases_sf"/>
</dbReference>
<sequence length="470" mass="52626">MVQLNQNFINRIAQELPPQLSLDDFLASCDKPLRPSLRVNTLKIDSASLIARMQAKGWQFTAIPWCADGFWFSVPETVQPGNTVEHLQGLFYLQEASSMLPPMALLYDTDMATVLDMASAPGSKTTQIAAMMHNRGLLVSNEYSSSRIKALHANILRMGVCNTAMTHFDARVFGEFLYETFDAILLDAPCSGEGTIRKDPLALKNWNADEIQSIAATQRDLIESAFLALKPGGVLVYSTCTLNNTENQGVCHHLKQTFADAVEFESLATLFEAAKQTATPEGFLHVWPQVYDSEGFFVARMRKTASVPRHVAPPQQRQNFPFEPTTQKHYQLLSRELENILGVTLPKERLWFRDNEFWLFPEGVAELLTRIRFQRIGVKIATMEKHGIKLQHQAVMALDIAPSLAISVTAAQAAQYMMGRDIPLETSTKAQGERVLLWQQQVLGLAKHLGNKLKNQLPRVLVRDNISSSE</sequence>
<dbReference type="InterPro" id="IPR027391">
    <property type="entry name" value="Nol1_Nop2_Fmu_2"/>
</dbReference>
<feature type="binding site" evidence="8 9">
    <location>
        <position position="187"/>
    </location>
    <ligand>
        <name>S-adenosyl-L-methionine</name>
        <dbReference type="ChEBI" id="CHEBI:59789"/>
    </ligand>
</feature>
<dbReference type="PANTHER" id="PTHR22807">
    <property type="entry name" value="NOP2 YEAST -RELATED NOL1/NOP2/FMU SUN DOMAIN-CONTAINING"/>
    <property type="match status" value="1"/>
</dbReference>
<evidence type="ECO:0000313" key="12">
    <source>
        <dbReference type="Proteomes" id="UP000676428"/>
    </source>
</evidence>
<dbReference type="InterPro" id="IPR031341">
    <property type="entry name" value="Methyltr_RsmF_N"/>
</dbReference>
<keyword evidence="3 8" id="KW-0698">rRNA processing</keyword>
<dbReference type="Proteomes" id="UP000676428">
    <property type="component" value="Chromosome"/>
</dbReference>
<dbReference type="Gene3D" id="3.10.450.720">
    <property type="match status" value="1"/>
</dbReference>